<proteinExistence type="predicted"/>
<comment type="caution">
    <text evidence="1">The sequence shown here is derived from an EMBL/GenBank/DDBJ whole genome shotgun (WGS) entry which is preliminary data.</text>
</comment>
<dbReference type="Proteomes" id="UP000029868">
    <property type="component" value="Unassembled WGS sequence"/>
</dbReference>
<name>A0A099L0J7_COLPS</name>
<organism evidence="1 2">
    <name type="scientific">Colwellia psychrerythraea</name>
    <name type="common">Vibrio psychroerythus</name>
    <dbReference type="NCBI Taxonomy" id="28229"/>
    <lineage>
        <taxon>Bacteria</taxon>
        <taxon>Pseudomonadati</taxon>
        <taxon>Pseudomonadota</taxon>
        <taxon>Gammaproteobacteria</taxon>
        <taxon>Alteromonadales</taxon>
        <taxon>Colwelliaceae</taxon>
        <taxon>Colwellia</taxon>
    </lineage>
</organism>
<reference evidence="1 2" key="1">
    <citation type="submission" date="2014-08" db="EMBL/GenBank/DDBJ databases">
        <title>Genomic and Phenotypic Diversity of Colwellia psychrerythraea strains from Disparate Marine Basins.</title>
        <authorList>
            <person name="Techtmann S.M."/>
            <person name="Stelling S.C."/>
            <person name="Utturkar S.M."/>
            <person name="Alshibli N."/>
            <person name="Harris A."/>
            <person name="Brown S.D."/>
            <person name="Hazen T.C."/>
        </authorList>
    </citation>
    <scope>NUCLEOTIDE SEQUENCE [LARGE SCALE GENOMIC DNA]</scope>
    <source>
        <strain evidence="1 2">GAB14E</strain>
    </source>
</reference>
<gene>
    <name evidence="1" type="ORF">GAB14E_0353</name>
</gene>
<accession>A0A099L0J7</accession>
<sequence length="36" mass="3578">MIEPVVSTVIGDAGLFNPTVKFAAIVASAVLVYAGG</sequence>
<dbReference type="AlphaFoldDB" id="A0A099L0J7"/>
<evidence type="ECO:0000313" key="2">
    <source>
        <dbReference type="Proteomes" id="UP000029868"/>
    </source>
</evidence>
<protein>
    <submittedName>
        <fullName evidence="1">Uncharacterized protein</fullName>
    </submittedName>
</protein>
<evidence type="ECO:0000313" key="1">
    <source>
        <dbReference type="EMBL" id="KGJ96406.1"/>
    </source>
</evidence>
<dbReference type="EMBL" id="JQEC01000011">
    <property type="protein sequence ID" value="KGJ96406.1"/>
    <property type="molecule type" value="Genomic_DNA"/>
</dbReference>